<dbReference type="InterPro" id="IPR000070">
    <property type="entry name" value="Pectinesterase_cat"/>
</dbReference>
<feature type="signal peptide" evidence="9">
    <location>
        <begin position="1"/>
        <end position="25"/>
    </location>
</feature>
<evidence type="ECO:0000256" key="3">
    <source>
        <dbReference type="ARBA" id="ARBA00013229"/>
    </source>
</evidence>
<dbReference type="Proteomes" id="UP000515121">
    <property type="component" value="Unplaced"/>
</dbReference>
<dbReference type="KEGG" id="dzi:111277640"/>
<evidence type="ECO:0000256" key="1">
    <source>
        <dbReference type="ARBA" id="ARBA00005184"/>
    </source>
</evidence>
<dbReference type="GeneID" id="111277640"/>
<reference evidence="12" key="1">
    <citation type="submission" date="2025-08" db="UniProtKB">
        <authorList>
            <consortium name="RefSeq"/>
        </authorList>
    </citation>
    <scope>IDENTIFICATION</scope>
    <source>
        <tissue evidence="12">Fruit stalk</tissue>
    </source>
</reference>
<comment type="pathway">
    <text evidence="1">Glycan metabolism; pectin degradation; 2-dehydro-3-deoxy-D-gluconate from pectin: step 1/5.</text>
</comment>
<dbReference type="GO" id="GO:0042545">
    <property type="term" value="P:cell wall modification"/>
    <property type="evidence" value="ECO:0007669"/>
    <property type="project" value="InterPro"/>
</dbReference>
<dbReference type="PANTHER" id="PTHR31321">
    <property type="entry name" value="ACYL-COA THIOESTER HYDROLASE YBHC-RELATED"/>
    <property type="match status" value="1"/>
</dbReference>
<dbReference type="AlphaFoldDB" id="A0A6P5WWA3"/>
<feature type="domain" description="Pectinesterase catalytic" evidence="10">
    <location>
        <begin position="39"/>
        <end position="334"/>
    </location>
</feature>
<evidence type="ECO:0000256" key="9">
    <source>
        <dbReference type="SAM" id="SignalP"/>
    </source>
</evidence>
<evidence type="ECO:0000256" key="5">
    <source>
        <dbReference type="ARBA" id="ARBA00023085"/>
    </source>
</evidence>
<dbReference type="FunFam" id="2.160.20.10:FF:000013">
    <property type="entry name" value="Pectinesterase"/>
    <property type="match status" value="1"/>
</dbReference>
<sequence>MKLIAPFILMLSALRLAMLPHIAYADCSTVNGGFASTFVVDKSGGGNFNTIQSAIDSIPPNNGQWIKIQINTGVYKEKVTIPREKPCIVLEGQDRSVTTITFDAHEGTDTSTTFTSNADNIVAKGLTFKNSYNHALLLKHLSSDGSLPPITQALAARILGEKSAFFECGFLGLQDTLWDGRGRHYFHKCYIEGAVDFIWGRGQSFYEECSINVTAGAYSSERRQGYITAQGRESSEDPSGFVFKRGKIFGTMQAYLGRAYRPYSRVIFQDTTMNSVVVPEGWYAWNYAGKEENFTYAEVNCKGPGSDTSKRVPWEKKLNPSQLKEFSLSSFVNQDGWIGRLPEN</sequence>
<dbReference type="GO" id="GO:0045490">
    <property type="term" value="P:pectin catabolic process"/>
    <property type="evidence" value="ECO:0007669"/>
    <property type="project" value="UniProtKB-UniPathway"/>
</dbReference>
<dbReference type="InterPro" id="IPR012334">
    <property type="entry name" value="Pectin_lyas_fold"/>
</dbReference>
<comment type="similarity">
    <text evidence="2">Belongs to the pectinesterase family.</text>
</comment>
<protein>
    <recommendedName>
        <fullName evidence="3">pectinesterase</fullName>
        <ecNumber evidence="3">3.1.1.11</ecNumber>
    </recommendedName>
</protein>
<dbReference type="EC" id="3.1.1.11" evidence="3"/>
<evidence type="ECO:0000313" key="11">
    <source>
        <dbReference type="Proteomes" id="UP000515121"/>
    </source>
</evidence>
<dbReference type="Gene3D" id="2.160.20.10">
    <property type="entry name" value="Single-stranded right-handed beta-helix, Pectin lyase-like"/>
    <property type="match status" value="1"/>
</dbReference>
<dbReference type="RefSeq" id="XP_022719776.1">
    <property type="nucleotide sequence ID" value="XM_022864041.1"/>
</dbReference>
<evidence type="ECO:0000259" key="10">
    <source>
        <dbReference type="Pfam" id="PF01095"/>
    </source>
</evidence>
<dbReference type="SUPFAM" id="SSF51126">
    <property type="entry name" value="Pectin lyase-like"/>
    <property type="match status" value="1"/>
</dbReference>
<dbReference type="GO" id="GO:0030599">
    <property type="term" value="F:pectinesterase activity"/>
    <property type="evidence" value="ECO:0007669"/>
    <property type="project" value="UniProtKB-EC"/>
</dbReference>
<evidence type="ECO:0000256" key="6">
    <source>
        <dbReference type="ARBA" id="ARBA00023180"/>
    </source>
</evidence>
<keyword evidence="6" id="KW-0325">Glycoprotein</keyword>
<dbReference type="UniPathway" id="UPA00545">
    <property type="reaction ID" value="UER00823"/>
</dbReference>
<proteinExistence type="inferred from homology"/>
<evidence type="ECO:0000313" key="12">
    <source>
        <dbReference type="RefSeq" id="XP_022719776.1"/>
    </source>
</evidence>
<organism evidence="11 12">
    <name type="scientific">Durio zibethinus</name>
    <name type="common">Durian</name>
    <dbReference type="NCBI Taxonomy" id="66656"/>
    <lineage>
        <taxon>Eukaryota</taxon>
        <taxon>Viridiplantae</taxon>
        <taxon>Streptophyta</taxon>
        <taxon>Embryophyta</taxon>
        <taxon>Tracheophyta</taxon>
        <taxon>Spermatophyta</taxon>
        <taxon>Magnoliopsida</taxon>
        <taxon>eudicotyledons</taxon>
        <taxon>Gunneridae</taxon>
        <taxon>Pentapetalae</taxon>
        <taxon>rosids</taxon>
        <taxon>malvids</taxon>
        <taxon>Malvales</taxon>
        <taxon>Malvaceae</taxon>
        <taxon>Helicteroideae</taxon>
        <taxon>Durio</taxon>
    </lineage>
</organism>
<dbReference type="PANTHER" id="PTHR31321:SF120">
    <property type="entry name" value="PECTINESTERASE 52-RELATED"/>
    <property type="match status" value="1"/>
</dbReference>
<comment type="function">
    <text evidence="8">Acts in the modification of cell walls via demethylesterification of cell wall pectin.</text>
</comment>
<keyword evidence="5" id="KW-0063">Aspartyl esterase</keyword>
<evidence type="ECO:0000256" key="8">
    <source>
        <dbReference type="ARBA" id="ARBA00057335"/>
    </source>
</evidence>
<gene>
    <name evidence="12" type="primary">LOC111277640</name>
</gene>
<dbReference type="Pfam" id="PF01095">
    <property type="entry name" value="Pectinesterase"/>
    <property type="match status" value="1"/>
</dbReference>
<accession>A0A6P5WWA3</accession>
<keyword evidence="4" id="KW-0378">Hydrolase</keyword>
<name>A0A6P5WWA3_DURZI</name>
<keyword evidence="9" id="KW-0732">Signal</keyword>
<dbReference type="InterPro" id="IPR011050">
    <property type="entry name" value="Pectin_lyase_fold/virulence"/>
</dbReference>
<evidence type="ECO:0000256" key="2">
    <source>
        <dbReference type="ARBA" id="ARBA00008891"/>
    </source>
</evidence>
<evidence type="ECO:0000256" key="4">
    <source>
        <dbReference type="ARBA" id="ARBA00022801"/>
    </source>
</evidence>
<comment type="catalytic activity">
    <reaction evidence="7">
        <text>[(1-&gt;4)-alpha-D-galacturonosyl methyl ester](n) + n H2O = [(1-&gt;4)-alpha-D-galacturonosyl](n) + n methanol + n H(+)</text>
        <dbReference type="Rhea" id="RHEA:22380"/>
        <dbReference type="Rhea" id="RHEA-COMP:14570"/>
        <dbReference type="Rhea" id="RHEA-COMP:14573"/>
        <dbReference type="ChEBI" id="CHEBI:15377"/>
        <dbReference type="ChEBI" id="CHEBI:15378"/>
        <dbReference type="ChEBI" id="CHEBI:17790"/>
        <dbReference type="ChEBI" id="CHEBI:140522"/>
        <dbReference type="ChEBI" id="CHEBI:140523"/>
        <dbReference type="EC" id="3.1.1.11"/>
    </reaction>
</comment>
<evidence type="ECO:0000256" key="7">
    <source>
        <dbReference type="ARBA" id="ARBA00047928"/>
    </source>
</evidence>
<keyword evidence="11" id="KW-1185">Reference proteome</keyword>
<dbReference type="OrthoDB" id="2019149at2759"/>
<feature type="chain" id="PRO_5027624953" description="pectinesterase" evidence="9">
    <location>
        <begin position="26"/>
        <end position="344"/>
    </location>
</feature>